<evidence type="ECO:0000256" key="1">
    <source>
        <dbReference type="ARBA" id="ARBA00002523"/>
    </source>
</evidence>
<evidence type="ECO:0000256" key="9">
    <source>
        <dbReference type="SAM" id="MobiDB-lite"/>
    </source>
</evidence>
<sequence>MAPKGGSLRTNPAATSHNKRTHFLLLAAVAIAATPIGVKAADPDNGQNRQIFRLLCAAVNAAEESEPAPTLDQTARETAALGKAIELYLKEPAALDWMIARGDAEKIKEVTDQTAPLKCRDAQLGQCKAAATTLVNLDNHLRQAVKAAAATIPALKSEINRTALEIKNVQNKGETAMRAHNGGESSKSKLTAAVYKTTANKAEPKLNGGNGTREAACGTAQTTPGTAALNSISDTLACLCSSKDGENNNKACNKDGMPQQANWQAKQQIKAWAKIKSECASATPKVAGTTAQSLRAIIRGIESDLYRAKGTKQAIGFLGSKDGQATGDCDGDHSSNKGACASFAKASGEVEEPAWLPELRLAADSKETEETNKQSVDAAKKRLRQLNETLATLLALALADSRQIQETKAQQHQGEAGKTQKTQQEEAEKECKKIDKITECTENTKCKWTKPDGDTGKHCELNTTASEKQTTEAGSKKIQKTYKMPQCDNRRRMPKG</sequence>
<dbReference type="GO" id="GO:0005886">
    <property type="term" value="C:plasma membrane"/>
    <property type="evidence" value="ECO:0007669"/>
    <property type="project" value="UniProtKB-SubCell"/>
</dbReference>
<reference evidence="12" key="1">
    <citation type="submission" date="2016-08" db="EMBL/GenBank/DDBJ databases">
        <title>VSG repertoire of Trypanosoma brucei EATRO 1125.</title>
        <authorList>
            <person name="Cross G.A."/>
        </authorList>
    </citation>
    <scope>NUCLEOTIDE SEQUENCE</scope>
    <source>
        <strain evidence="12">EATRO 1125</strain>
    </source>
</reference>
<evidence type="ECO:0000256" key="3">
    <source>
        <dbReference type="ARBA" id="ARBA00022475"/>
    </source>
</evidence>
<dbReference type="InterPro" id="IPR025932">
    <property type="entry name" value="Trypano_VSG_B_N_dom"/>
</dbReference>
<dbReference type="AlphaFoldDB" id="A0A1J0R659"/>
<dbReference type="GO" id="GO:0098552">
    <property type="term" value="C:side of membrane"/>
    <property type="evidence" value="ECO:0007669"/>
    <property type="project" value="UniProtKB-KW"/>
</dbReference>
<feature type="region of interest" description="Disordered" evidence="9">
    <location>
        <begin position="407"/>
        <end position="430"/>
    </location>
</feature>
<evidence type="ECO:0000256" key="5">
    <source>
        <dbReference type="ARBA" id="ARBA00022729"/>
    </source>
</evidence>
<keyword evidence="5 10" id="KW-0732">Signal</keyword>
<dbReference type="VEuPathDB" id="TriTrypDB:Tb927.11.18470"/>
<proteinExistence type="predicted"/>
<feature type="compositionally biased region" description="Polar residues" evidence="9">
    <location>
        <begin position="461"/>
        <end position="473"/>
    </location>
</feature>
<evidence type="ECO:0000313" key="12">
    <source>
        <dbReference type="EMBL" id="APD73325.1"/>
    </source>
</evidence>
<comment type="subcellular location">
    <subcellularLocation>
        <location evidence="2">Cell membrane</location>
        <topology evidence="2">Lipid-anchor</topology>
        <topology evidence="2">GPI-anchor</topology>
    </subcellularLocation>
</comment>
<keyword evidence="6" id="KW-0472">Membrane</keyword>
<evidence type="ECO:0000256" key="2">
    <source>
        <dbReference type="ARBA" id="ARBA00004609"/>
    </source>
</evidence>
<keyword evidence="3" id="KW-1003">Cell membrane</keyword>
<keyword evidence="7" id="KW-0325">Glycoprotein</keyword>
<evidence type="ECO:0000256" key="7">
    <source>
        <dbReference type="ARBA" id="ARBA00023180"/>
    </source>
</evidence>
<keyword evidence="8" id="KW-0449">Lipoprotein</keyword>
<organism evidence="12">
    <name type="scientific">Trypanosoma brucei</name>
    <dbReference type="NCBI Taxonomy" id="5691"/>
    <lineage>
        <taxon>Eukaryota</taxon>
        <taxon>Discoba</taxon>
        <taxon>Euglenozoa</taxon>
        <taxon>Kinetoplastea</taxon>
        <taxon>Metakinetoplastina</taxon>
        <taxon>Trypanosomatida</taxon>
        <taxon>Trypanosomatidae</taxon>
        <taxon>Trypanosoma</taxon>
    </lineage>
</organism>
<feature type="chain" id="PRO_5012723756" evidence="10">
    <location>
        <begin position="41"/>
        <end position="496"/>
    </location>
</feature>
<evidence type="ECO:0000256" key="4">
    <source>
        <dbReference type="ARBA" id="ARBA00022622"/>
    </source>
</evidence>
<feature type="domain" description="Trypanosome variant surface glycoprotein B-type N-terminal" evidence="11">
    <location>
        <begin position="34"/>
        <end position="384"/>
    </location>
</feature>
<evidence type="ECO:0000259" key="11">
    <source>
        <dbReference type="Pfam" id="PF13206"/>
    </source>
</evidence>
<feature type="region of interest" description="Disordered" evidence="9">
    <location>
        <begin position="451"/>
        <end position="496"/>
    </location>
</feature>
<evidence type="ECO:0000256" key="6">
    <source>
        <dbReference type="ARBA" id="ARBA00023136"/>
    </source>
</evidence>
<comment type="function">
    <text evidence="1">VSG forms a coat on the surface of the parasite. The trypanosome evades the immune response of the host by expressing a series of antigenically distinct VSGs from an estimated 1000 VSG genes.</text>
</comment>
<dbReference type="Pfam" id="PF13206">
    <property type="entry name" value="VSG_B"/>
    <property type="match status" value="1"/>
</dbReference>
<evidence type="ECO:0000256" key="8">
    <source>
        <dbReference type="ARBA" id="ARBA00023288"/>
    </source>
</evidence>
<evidence type="ECO:0000256" key="10">
    <source>
        <dbReference type="SAM" id="SignalP"/>
    </source>
</evidence>
<name>A0A1J0R659_9TRYP</name>
<feature type="compositionally biased region" description="Basic and acidic residues" evidence="9">
    <location>
        <begin position="451"/>
        <end position="460"/>
    </location>
</feature>
<feature type="signal peptide" evidence="10">
    <location>
        <begin position="1"/>
        <end position="40"/>
    </location>
</feature>
<dbReference type="EMBL" id="KX699369">
    <property type="protein sequence ID" value="APD73325.1"/>
    <property type="molecule type" value="Genomic_DNA"/>
</dbReference>
<accession>A0A1J0R659</accession>
<protein>
    <submittedName>
        <fullName evidence="12">Variant surface glycoprotein 1125.1053</fullName>
    </submittedName>
</protein>
<keyword evidence="4" id="KW-0336">GPI-anchor</keyword>